<feature type="transmembrane region" description="Helical" evidence="2">
    <location>
        <begin position="116"/>
        <end position="135"/>
    </location>
</feature>
<evidence type="ECO:0000256" key="2">
    <source>
        <dbReference type="SAM" id="Phobius"/>
    </source>
</evidence>
<keyword evidence="2" id="KW-0812">Transmembrane</keyword>
<feature type="domain" description="EamA" evidence="3">
    <location>
        <begin position="2"/>
        <end position="132"/>
    </location>
</feature>
<reference evidence="4" key="1">
    <citation type="submission" date="2021-01" db="EMBL/GenBank/DDBJ databases">
        <title>Whole genome shotgun sequence of Sinosporangium siamense NBRC 109515.</title>
        <authorList>
            <person name="Komaki H."/>
            <person name="Tamura T."/>
        </authorList>
    </citation>
    <scope>NUCLEOTIDE SEQUENCE</scope>
    <source>
        <strain evidence="4">NBRC 109515</strain>
    </source>
</reference>
<dbReference type="EMBL" id="BOOW01000018">
    <property type="protein sequence ID" value="GII92715.1"/>
    <property type="molecule type" value="Genomic_DNA"/>
</dbReference>
<gene>
    <name evidence="4" type="ORF">Ssi02_29460</name>
</gene>
<feature type="transmembrane region" description="Helical" evidence="2">
    <location>
        <begin position="173"/>
        <end position="193"/>
    </location>
</feature>
<dbReference type="RefSeq" id="WP_204025724.1">
    <property type="nucleotide sequence ID" value="NZ_BOOW01000018.1"/>
</dbReference>
<dbReference type="SUPFAM" id="SSF103481">
    <property type="entry name" value="Multidrug resistance efflux transporter EmrE"/>
    <property type="match status" value="2"/>
</dbReference>
<comment type="similarity">
    <text evidence="1">Belongs to the EamA transporter family.</text>
</comment>
<organism evidence="4 5">
    <name type="scientific">Sinosporangium siamense</name>
    <dbReference type="NCBI Taxonomy" id="1367973"/>
    <lineage>
        <taxon>Bacteria</taxon>
        <taxon>Bacillati</taxon>
        <taxon>Actinomycetota</taxon>
        <taxon>Actinomycetes</taxon>
        <taxon>Streptosporangiales</taxon>
        <taxon>Streptosporangiaceae</taxon>
        <taxon>Sinosporangium</taxon>
    </lineage>
</organism>
<feature type="transmembrane region" description="Helical" evidence="2">
    <location>
        <begin position="6"/>
        <end position="23"/>
    </location>
</feature>
<feature type="transmembrane region" description="Helical" evidence="2">
    <location>
        <begin position="205"/>
        <end position="225"/>
    </location>
</feature>
<keyword evidence="2" id="KW-1133">Transmembrane helix</keyword>
<keyword evidence="5" id="KW-1185">Reference proteome</keyword>
<dbReference type="InterPro" id="IPR000620">
    <property type="entry name" value="EamA_dom"/>
</dbReference>
<feature type="transmembrane region" description="Helical" evidence="2">
    <location>
        <begin position="261"/>
        <end position="278"/>
    </location>
</feature>
<evidence type="ECO:0000256" key="1">
    <source>
        <dbReference type="ARBA" id="ARBA00007362"/>
    </source>
</evidence>
<feature type="transmembrane region" description="Helical" evidence="2">
    <location>
        <begin position="89"/>
        <end position="110"/>
    </location>
</feature>
<proteinExistence type="inferred from homology"/>
<feature type="transmembrane region" description="Helical" evidence="2">
    <location>
        <begin position="61"/>
        <end position="82"/>
    </location>
</feature>
<keyword evidence="2" id="KW-0472">Membrane</keyword>
<protein>
    <submittedName>
        <fullName evidence="4">Multidrug transporter</fullName>
    </submittedName>
</protein>
<dbReference type="GO" id="GO:0016020">
    <property type="term" value="C:membrane"/>
    <property type="evidence" value="ECO:0007669"/>
    <property type="project" value="InterPro"/>
</dbReference>
<feature type="transmembrane region" description="Helical" evidence="2">
    <location>
        <begin position="231"/>
        <end position="254"/>
    </location>
</feature>
<evidence type="ECO:0000313" key="4">
    <source>
        <dbReference type="EMBL" id="GII92715.1"/>
    </source>
</evidence>
<accession>A0A919V580</accession>
<dbReference type="Proteomes" id="UP000606172">
    <property type="component" value="Unassembled WGS sequence"/>
</dbReference>
<sequence length="279" mass="27558">MTAALLAMISAAVFGIADFLGGFASRRARVMAVVGLSQFAGLLLVAGLLPVLPGAFGAEALVWGMTAGLAGAAGLVLFYWALANGTMSVVAPVTASTSAAVPVVFGLATGERPQPLALAGVAVALVAVVLVSRTAEAPKAGTTARPVVAAFVSGAAFGGFFILLSLAPDNAGMWPLVGARLASLTLIVTLALATHQTLKPGPGSLPFIVGAGVLDMAANVLYLLAVQSGGMISLVAVLSSLYPVGTLLLARYVLGERLGPVQLAGVGFALGAAVLIAAG</sequence>
<comment type="caution">
    <text evidence="4">The sequence shown here is derived from an EMBL/GenBank/DDBJ whole genome shotgun (WGS) entry which is preliminary data.</text>
</comment>
<dbReference type="Pfam" id="PF00892">
    <property type="entry name" value="EamA"/>
    <property type="match status" value="2"/>
</dbReference>
<name>A0A919V580_9ACTN</name>
<evidence type="ECO:0000313" key="5">
    <source>
        <dbReference type="Proteomes" id="UP000606172"/>
    </source>
</evidence>
<feature type="transmembrane region" description="Helical" evidence="2">
    <location>
        <begin position="30"/>
        <end position="49"/>
    </location>
</feature>
<feature type="domain" description="EamA" evidence="3">
    <location>
        <begin position="147"/>
        <end position="277"/>
    </location>
</feature>
<dbReference type="InterPro" id="IPR037185">
    <property type="entry name" value="EmrE-like"/>
</dbReference>
<feature type="transmembrane region" description="Helical" evidence="2">
    <location>
        <begin position="147"/>
        <end position="167"/>
    </location>
</feature>
<evidence type="ECO:0000259" key="3">
    <source>
        <dbReference type="Pfam" id="PF00892"/>
    </source>
</evidence>
<dbReference type="AlphaFoldDB" id="A0A919V580"/>